<dbReference type="Gene3D" id="3.40.50.410">
    <property type="entry name" value="von Willebrand factor, type A domain"/>
    <property type="match status" value="2"/>
</dbReference>
<dbReference type="NCBIfam" id="TIGR03661">
    <property type="entry name" value="T1SS_VCA0849"/>
    <property type="match status" value="1"/>
</dbReference>
<name>A0A4Q9H2V9_9BURK</name>
<dbReference type="InterPro" id="IPR036465">
    <property type="entry name" value="vWFA_dom_sf"/>
</dbReference>
<dbReference type="SUPFAM" id="SSF53300">
    <property type="entry name" value="vWA-like"/>
    <property type="match status" value="2"/>
</dbReference>
<dbReference type="InterPro" id="IPR001343">
    <property type="entry name" value="Hemolysn_Ca-bd"/>
</dbReference>
<feature type="domain" description="VWFA" evidence="2">
    <location>
        <begin position="1506"/>
        <end position="1718"/>
    </location>
</feature>
<dbReference type="SUPFAM" id="SSF51120">
    <property type="entry name" value="beta-Roll"/>
    <property type="match status" value="1"/>
</dbReference>
<keyword evidence="4" id="KW-1185">Reference proteome</keyword>
<dbReference type="GO" id="GO:0005509">
    <property type="term" value="F:calcium ion binding"/>
    <property type="evidence" value="ECO:0007669"/>
    <property type="project" value="InterPro"/>
</dbReference>
<dbReference type="CDD" id="cd00198">
    <property type="entry name" value="vWFA"/>
    <property type="match status" value="2"/>
</dbReference>
<dbReference type="InterPro" id="IPR002035">
    <property type="entry name" value="VWF_A"/>
</dbReference>
<dbReference type="EMBL" id="SIXI01000006">
    <property type="protein sequence ID" value="TBO28675.1"/>
    <property type="molecule type" value="Genomic_DNA"/>
</dbReference>
<proteinExistence type="predicted"/>
<dbReference type="NCBIfam" id="NF012211">
    <property type="entry name" value="tand_rpt_95"/>
    <property type="match status" value="6"/>
</dbReference>
<evidence type="ECO:0000313" key="3">
    <source>
        <dbReference type="EMBL" id="TBO28675.1"/>
    </source>
</evidence>
<dbReference type="InterPro" id="IPR011049">
    <property type="entry name" value="Serralysin-like_metalloprot_C"/>
</dbReference>
<dbReference type="Gene3D" id="2.60.40.2810">
    <property type="match status" value="2"/>
</dbReference>
<dbReference type="NCBIfam" id="TIGR01965">
    <property type="entry name" value="VCBS_repeat"/>
    <property type="match status" value="1"/>
</dbReference>
<dbReference type="InterPro" id="IPR019960">
    <property type="entry name" value="T1SS_VCA0849"/>
</dbReference>
<feature type="domain" description="VWFA" evidence="2">
    <location>
        <begin position="1020"/>
        <end position="1230"/>
    </location>
</feature>
<organism evidence="3 4">
    <name type="scientific">Aquabacterium lacunae</name>
    <dbReference type="NCBI Taxonomy" id="2528630"/>
    <lineage>
        <taxon>Bacteria</taxon>
        <taxon>Pseudomonadati</taxon>
        <taxon>Pseudomonadota</taxon>
        <taxon>Betaproteobacteria</taxon>
        <taxon>Burkholderiales</taxon>
        <taxon>Aquabacterium</taxon>
    </lineage>
</organism>
<dbReference type="Proteomes" id="UP000292120">
    <property type="component" value="Unassembled WGS sequence"/>
</dbReference>
<dbReference type="Gene3D" id="2.60.40.3440">
    <property type="match status" value="3"/>
</dbReference>
<feature type="region of interest" description="Disordered" evidence="1">
    <location>
        <begin position="743"/>
        <end position="784"/>
    </location>
</feature>
<reference evidence="3 4" key="1">
    <citation type="submission" date="2019-02" db="EMBL/GenBank/DDBJ databases">
        <title>Aquabacterium sp. strain KMB7.</title>
        <authorList>
            <person name="Chen W.-M."/>
        </authorList>
    </citation>
    <scope>NUCLEOTIDE SEQUENCE [LARGE SCALE GENOMIC DNA]</scope>
    <source>
        <strain evidence="3 4">KMB7</strain>
    </source>
</reference>
<evidence type="ECO:0000256" key="1">
    <source>
        <dbReference type="SAM" id="MobiDB-lite"/>
    </source>
</evidence>
<sequence length="2019" mass="205387">ARNDVVGGDEDTPFSFDPRANDTDPENNPLTILTVNGQPISVSQPVVIAGKGTVSMKPDGSLEFKPEPNFNGSFDVPYTVSDGQPGSVPQQASITVTIAPKNDLPVPQPDPTDPTNPYDPVTNSYNKATPEDTPVSGKVVGSDVDGDPLTYGLSTNPAQQPKNGTVVVNGDGTWTYTPAPNYNGPDSFTVTISDGKGGVTTTVVNLNVTPVNDAPVANPDSASTPINTVLSNINVKGNDTDVDNPASELTVVNPKVDPAKGTVTLNPDGTLNFTPATDVTGPVTITYTVRDKDGLEATSTVLVVVGANTPPDSANVTKTTLEDTPLTLNKADFAFSDADAGQSLKAVRIDSLPLAGSLSLNGAPVAAGQVVSLADIEAGKLVFTPAANANANGNAYATFGFSVQDSAGSFDTVPNVVTVNVTSVNDDPTPRPPQNDPTNPYDPVTNRYNKATPEDTPVSGKVVGSDVDGDPLTYGLSTNPAQQPKHGTVVVNGDGTWTYTPAPNYNGPDSFTVTIDDGKGGVTTTVVNLNVTPVNDAPVANPDNASTPINTVLSNINVKGNDTDVDNPASELTVVNPQVDPAKGTVTLNPDGTLNFTPATDVTGPVTITYTVRDKDGLEATSTVLVVVGANTPPDSANVTKTTLEDTPLTLSKADFAFNDADAGQTLKAVRIDSLPLAGSLSLNGAPVAAGQVVSLADIEAGKLVFTPAANANGNAYATFGFSVQDSAGSFDTVPNVVTVNVTSVNDDPTPRPPQNDPTNPYDPVTNRYNKATPEDTPVSGKVVGSDVDGDLLTYGLSTNPAQQPKNGTVVVNGDGTWTYTPAPNYNGPDSFTVTISDGKGGVTTTVVNLNVTPVNDAPSVAPLTVNVSEEGLAGGLQDTNGAPDTTNLTKVSGSINISDVDSSTFTVSLTAPTAAVQTATGQNVVWVSDGNGGLIGKAGSASGATVLTATINNAGSYTVELLQPLKHTGAGEDVLDIAFGVSVSDGQTTTRSTLTVRVEDDAPTAPANVVDSVSVLDTNVLITLDVSGSMNDDSGITVNGVALTRLQAAVQSINNLLEKYDALGTVAVRLVTFSSTSQTLGGEQWLTIADAKALLANITATGGTNYDFALSTAQAAFATTAGKISGAQNVSYFFSDGNPTLSSTNPNTNTNSGSTTDVGLGDGIDATEEAAWKAFLSQNGVNSYAIGLGSGVNQSFLNPVAYDGRFALDTNGNVVTDLSQLDAVLSNTVRAVSSGELIANGAVGTPLGADGGRIQSIVIDGQTYTFNASAPEITVTTTLGGVLKLNMATGAYTYTAPDKLSANTTETFTYTLVDNDGDVASSALVLNVDRNAPVPGAPTITSTAISVSEEGLSGGITDTAAATGATDTTNAVTASGQLGFATTGGATVSSVVAVAPTTAVVTASGQTVVWLSDGNGGLIGKAGSADGATVATLTMSRGGAYTFSLSAPLKHAGSGEDVLNLGFGARVLDSSNRVGGGTFTVKVEDDAPSASIAPVTAGVTTINTNLLITLDISGSMDQVPAGQTQTRLEQALQGIRELLDRYDSVGNVAVRLVTFNNTTGTLGDSWLTVDQAKALLNTQTIDATGGTNYDFALSATQAAFNTTAGKLSNAQNVTYFISDGNPTLSSTNPVSTNNGGNNDGANTNTLLGDGIDTTEEANWITFLNNNQMKVFAVGVGSDLTNTTYLNPVAYDGQASSNANGFLVTDVSQLGATLSNTVGQAFSGNIVGNLGLTGMGADGFARIDSVTSTAGARNFDAANPVVTLTTDLGGTLTLNLQTSDYTYVPPAAVTAGQTDSVRLVLSDKDGDTTSTAFNFALEASQVRVGTASAETITGTAAGDRIMAREGNDVVNSGAGNDVVFGNAGNDTIDAGAGNDTVVGGAGSDVMTGGLGSDVFAWNLSDPGTSSANRAVDTIKDFNTAPAASGGDVLDLRDLLQGETSANIENFLDIQTSATQTVIRISPSGSFTGGTYSSTNDTQQIVLEGVNLRDVNAIGLGSGATEKQIIDKLIEQGKLLIGNN</sequence>
<dbReference type="OrthoDB" id="4648428at2"/>
<feature type="region of interest" description="Disordered" evidence="1">
    <location>
        <begin position="1"/>
        <end position="28"/>
    </location>
</feature>
<feature type="region of interest" description="Disordered" evidence="1">
    <location>
        <begin position="422"/>
        <end position="463"/>
    </location>
</feature>
<feature type="non-terminal residue" evidence="3">
    <location>
        <position position="1"/>
    </location>
</feature>
<dbReference type="Pfam" id="PF17963">
    <property type="entry name" value="Big_9"/>
    <property type="match status" value="6"/>
</dbReference>
<dbReference type="Pfam" id="PF13519">
    <property type="entry name" value="VWA_2"/>
    <property type="match status" value="2"/>
</dbReference>
<gene>
    <name evidence="3" type="ORF">EYS42_13725</name>
</gene>
<protein>
    <submittedName>
        <fullName evidence="3">Tandem-95 repeat protein</fullName>
    </submittedName>
</protein>
<dbReference type="PROSITE" id="PS50234">
    <property type="entry name" value="VWFA"/>
    <property type="match status" value="2"/>
</dbReference>
<dbReference type="RefSeq" id="WP_130968766.1">
    <property type="nucleotide sequence ID" value="NZ_SIXI01000006.1"/>
</dbReference>
<dbReference type="PRINTS" id="PR00313">
    <property type="entry name" value="CABNDNGRPT"/>
</dbReference>
<dbReference type="Pfam" id="PF00353">
    <property type="entry name" value="HemolysinCabind"/>
    <property type="match status" value="2"/>
</dbReference>
<dbReference type="Gene3D" id="2.150.10.10">
    <property type="entry name" value="Serralysin-like metalloprotease, C-terminal"/>
    <property type="match status" value="1"/>
</dbReference>
<dbReference type="SMART" id="SM00327">
    <property type="entry name" value="VWA"/>
    <property type="match status" value="2"/>
</dbReference>
<evidence type="ECO:0000259" key="2">
    <source>
        <dbReference type="PROSITE" id="PS50234"/>
    </source>
</evidence>
<comment type="caution">
    <text evidence="3">The sequence shown here is derived from an EMBL/GenBank/DDBJ whole genome shotgun (WGS) entry which is preliminary data.</text>
</comment>
<evidence type="ECO:0000313" key="4">
    <source>
        <dbReference type="Proteomes" id="UP000292120"/>
    </source>
</evidence>
<accession>A0A4Q9H2V9</accession>
<dbReference type="InterPro" id="IPR010221">
    <property type="entry name" value="VCBS_dom"/>
</dbReference>